<keyword evidence="1" id="KW-1133">Transmembrane helix</keyword>
<dbReference type="AlphaFoldDB" id="A0A2S7KBE0"/>
<reference evidence="2 3" key="1">
    <citation type="submission" date="2017-12" db="EMBL/GenBank/DDBJ databases">
        <authorList>
            <person name="Hurst M.R.H."/>
        </authorList>
    </citation>
    <scope>NUCLEOTIDE SEQUENCE [LARGE SCALE GENOMIC DNA]</scope>
    <source>
        <strain evidence="2 3">SY-3-19</strain>
    </source>
</reference>
<dbReference type="Proteomes" id="UP000239504">
    <property type="component" value="Unassembled WGS sequence"/>
</dbReference>
<accession>A0A2S7KBE0</accession>
<name>A0A2S7KBE0_9PROT</name>
<gene>
    <name evidence="2" type="ORF">CW354_02525</name>
</gene>
<feature type="transmembrane region" description="Helical" evidence="1">
    <location>
        <begin position="35"/>
        <end position="56"/>
    </location>
</feature>
<evidence type="ECO:0000313" key="3">
    <source>
        <dbReference type="Proteomes" id="UP000239504"/>
    </source>
</evidence>
<organism evidence="2 3">
    <name type="scientific">Hyphococcus luteus</name>
    <dbReference type="NCBI Taxonomy" id="2058213"/>
    <lineage>
        <taxon>Bacteria</taxon>
        <taxon>Pseudomonadati</taxon>
        <taxon>Pseudomonadota</taxon>
        <taxon>Alphaproteobacteria</taxon>
        <taxon>Parvularculales</taxon>
        <taxon>Parvularculaceae</taxon>
        <taxon>Hyphococcus</taxon>
    </lineage>
</organism>
<sequence length="123" mass="13881">MSPDRTYNSLFSSLLVIVFEPEIRAWCGAQSLGKVFWGYGVIVCSALILLCTRTFYDGNIVMQEVLGILFGAYTVWVLVAVWRCAENANPFWCSLARWLTVAWAANTAFVLLFLQFQLLTSII</sequence>
<keyword evidence="1" id="KW-0472">Membrane</keyword>
<dbReference type="EMBL" id="PJCH01000001">
    <property type="protein sequence ID" value="PQA89749.1"/>
    <property type="molecule type" value="Genomic_DNA"/>
</dbReference>
<keyword evidence="1" id="KW-0812">Transmembrane</keyword>
<feature type="transmembrane region" description="Helical" evidence="1">
    <location>
        <begin position="95"/>
        <end position="114"/>
    </location>
</feature>
<protein>
    <submittedName>
        <fullName evidence="2">Uncharacterized protein</fullName>
    </submittedName>
</protein>
<feature type="transmembrane region" description="Helical" evidence="1">
    <location>
        <begin position="65"/>
        <end position="83"/>
    </location>
</feature>
<proteinExistence type="predicted"/>
<keyword evidence="3" id="KW-1185">Reference proteome</keyword>
<comment type="caution">
    <text evidence="2">The sequence shown here is derived from an EMBL/GenBank/DDBJ whole genome shotgun (WGS) entry which is preliminary data.</text>
</comment>
<evidence type="ECO:0000313" key="2">
    <source>
        <dbReference type="EMBL" id="PQA89749.1"/>
    </source>
</evidence>
<evidence type="ECO:0000256" key="1">
    <source>
        <dbReference type="SAM" id="Phobius"/>
    </source>
</evidence>